<accession>A0ACC2UZZ2</accession>
<proteinExistence type="predicted"/>
<reference evidence="1" key="1">
    <citation type="submission" date="2023-04" db="EMBL/GenBank/DDBJ databases">
        <title>Draft Genome sequencing of Naganishia species isolated from polar environments using Oxford Nanopore Technology.</title>
        <authorList>
            <person name="Leo P."/>
            <person name="Venkateswaran K."/>
        </authorList>
    </citation>
    <scope>NUCLEOTIDE SEQUENCE</scope>
    <source>
        <strain evidence="1">MNA-CCFEE 5262</strain>
    </source>
</reference>
<evidence type="ECO:0000313" key="1">
    <source>
        <dbReference type="EMBL" id="KAJ9092250.1"/>
    </source>
</evidence>
<protein>
    <submittedName>
        <fullName evidence="1">Uncharacterized protein</fullName>
    </submittedName>
</protein>
<organism evidence="1 2">
    <name type="scientific">Naganishia adeliensis</name>
    <dbReference type="NCBI Taxonomy" id="92952"/>
    <lineage>
        <taxon>Eukaryota</taxon>
        <taxon>Fungi</taxon>
        <taxon>Dikarya</taxon>
        <taxon>Basidiomycota</taxon>
        <taxon>Agaricomycotina</taxon>
        <taxon>Tremellomycetes</taxon>
        <taxon>Filobasidiales</taxon>
        <taxon>Filobasidiaceae</taxon>
        <taxon>Naganishia</taxon>
    </lineage>
</organism>
<sequence length="148" mass="16484">MEVEMAEKAAMEAEVQAGKKDKKDPKAKKKEAVKKPKPIARAETSKEQASTERLESLADGKKRKLDEQGNSAQGGKDSGRPADEKKNAEPGRRGPVEGERRKLRMRKLSILKLEPWNDKDDEELNPNSAQLLAMSLPRGIQNLDLQRG</sequence>
<gene>
    <name evidence="1" type="ORF">QFC20_007424</name>
</gene>
<dbReference type="Proteomes" id="UP001230649">
    <property type="component" value="Unassembled WGS sequence"/>
</dbReference>
<evidence type="ECO:0000313" key="2">
    <source>
        <dbReference type="Proteomes" id="UP001230649"/>
    </source>
</evidence>
<comment type="caution">
    <text evidence="1">The sequence shown here is derived from an EMBL/GenBank/DDBJ whole genome shotgun (WGS) entry which is preliminary data.</text>
</comment>
<name>A0ACC2UZZ2_9TREE</name>
<dbReference type="EMBL" id="JASBWS010000180">
    <property type="protein sequence ID" value="KAJ9092250.1"/>
    <property type="molecule type" value="Genomic_DNA"/>
</dbReference>
<keyword evidence="2" id="KW-1185">Reference proteome</keyword>